<dbReference type="SUPFAM" id="SSF51395">
    <property type="entry name" value="FMN-linked oxidoreductases"/>
    <property type="match status" value="1"/>
</dbReference>
<comment type="similarity">
    <text evidence="7">Belongs to the dus family.</text>
</comment>
<dbReference type="CDD" id="cd02801">
    <property type="entry name" value="DUS_like_FMN"/>
    <property type="match status" value="1"/>
</dbReference>
<keyword evidence="2 7" id="KW-0285">Flavoprotein</keyword>
<protein>
    <recommendedName>
        <fullName evidence="7">tRNA-dihydrouridine synthase</fullName>
        <ecNumber evidence="7">1.3.1.-</ecNumber>
    </recommendedName>
</protein>
<proteinExistence type="inferred from homology"/>
<dbReference type="InterPro" id="IPR035587">
    <property type="entry name" value="DUS-like_FMN-bd"/>
</dbReference>
<accession>A0A9D2MZU7</accession>
<evidence type="ECO:0000256" key="3">
    <source>
        <dbReference type="ARBA" id="ARBA00022643"/>
    </source>
</evidence>
<feature type="binding site" evidence="9">
    <location>
        <position position="64"/>
    </location>
    <ligand>
        <name>FMN</name>
        <dbReference type="ChEBI" id="CHEBI:58210"/>
    </ligand>
</feature>
<dbReference type="EC" id="1.3.1.-" evidence="7"/>
<evidence type="ECO:0000256" key="7">
    <source>
        <dbReference type="PIRNR" id="PIRNR006621"/>
    </source>
</evidence>
<evidence type="ECO:0000256" key="2">
    <source>
        <dbReference type="ARBA" id="ARBA00022630"/>
    </source>
</evidence>
<keyword evidence="9" id="KW-0547">Nucleotide-binding</keyword>
<evidence type="ECO:0000256" key="5">
    <source>
        <dbReference type="ARBA" id="ARBA00022857"/>
    </source>
</evidence>
<feature type="binding site" evidence="9">
    <location>
        <position position="165"/>
    </location>
    <ligand>
        <name>FMN</name>
        <dbReference type="ChEBI" id="CHEBI:58210"/>
    </ligand>
</feature>
<keyword evidence="5" id="KW-0521">NADP</keyword>
<feature type="active site" description="Proton donor" evidence="8">
    <location>
        <position position="94"/>
    </location>
</feature>
<dbReference type="InterPro" id="IPR013785">
    <property type="entry name" value="Aldolase_TIM"/>
</dbReference>
<feature type="binding site" evidence="9">
    <location>
        <begin position="221"/>
        <end position="222"/>
    </location>
    <ligand>
        <name>FMN</name>
        <dbReference type="ChEBI" id="CHEBI:58210"/>
    </ligand>
</feature>
<dbReference type="GO" id="GO:0003723">
    <property type="term" value="F:RNA binding"/>
    <property type="evidence" value="ECO:0007669"/>
    <property type="project" value="TreeGrafter"/>
</dbReference>
<keyword evidence="6 7" id="KW-0560">Oxidoreductase</keyword>
<dbReference type="InterPro" id="IPR001269">
    <property type="entry name" value="DUS_fam"/>
</dbReference>
<dbReference type="GO" id="GO:0050660">
    <property type="term" value="F:flavin adenine dinucleotide binding"/>
    <property type="evidence" value="ECO:0007669"/>
    <property type="project" value="InterPro"/>
</dbReference>
<evidence type="ECO:0000256" key="4">
    <source>
        <dbReference type="ARBA" id="ARBA00022694"/>
    </source>
</evidence>
<gene>
    <name evidence="11" type="ORF">H9704_07435</name>
</gene>
<comment type="function">
    <text evidence="7">Catalyzes the synthesis of 5,6-dihydrouridine (D), a modified base found in the D-loop of most tRNAs, via the reduction of the C5-C6 double bond in target uridines.</text>
</comment>
<dbReference type="Pfam" id="PF01207">
    <property type="entry name" value="Dus"/>
    <property type="match status" value="1"/>
</dbReference>
<feature type="binding site" evidence="9">
    <location>
        <position position="136"/>
    </location>
    <ligand>
        <name>FMN</name>
        <dbReference type="ChEBI" id="CHEBI:58210"/>
    </ligand>
</feature>
<evidence type="ECO:0000256" key="6">
    <source>
        <dbReference type="ARBA" id="ARBA00023002"/>
    </source>
</evidence>
<evidence type="ECO:0000256" key="1">
    <source>
        <dbReference type="ARBA" id="ARBA00001917"/>
    </source>
</evidence>
<name>A0A9D2MZU7_9FIRM</name>
<comment type="cofactor">
    <cofactor evidence="1 7 9">
        <name>FMN</name>
        <dbReference type="ChEBI" id="CHEBI:58210"/>
    </cofactor>
</comment>
<evidence type="ECO:0000259" key="10">
    <source>
        <dbReference type="Pfam" id="PF01207"/>
    </source>
</evidence>
<dbReference type="GO" id="GO:0017150">
    <property type="term" value="F:tRNA dihydrouridine synthase activity"/>
    <property type="evidence" value="ECO:0007669"/>
    <property type="project" value="InterPro"/>
</dbReference>
<dbReference type="Proteomes" id="UP000823910">
    <property type="component" value="Unassembled WGS sequence"/>
</dbReference>
<dbReference type="Gene3D" id="3.20.20.70">
    <property type="entry name" value="Aldolase class I"/>
    <property type="match status" value="1"/>
</dbReference>
<keyword evidence="4 7" id="KW-0819">tRNA processing</keyword>
<organism evidence="11 12">
    <name type="scientific">Candidatus Enterocloster excrementipullorum</name>
    <dbReference type="NCBI Taxonomy" id="2838559"/>
    <lineage>
        <taxon>Bacteria</taxon>
        <taxon>Bacillati</taxon>
        <taxon>Bacillota</taxon>
        <taxon>Clostridia</taxon>
        <taxon>Lachnospirales</taxon>
        <taxon>Lachnospiraceae</taxon>
        <taxon>Enterocloster</taxon>
    </lineage>
</organism>
<feature type="domain" description="DUS-like FMN-binding" evidence="10">
    <location>
        <begin position="5"/>
        <end position="301"/>
    </location>
</feature>
<dbReference type="AlphaFoldDB" id="A0A9D2MZU7"/>
<reference evidence="11" key="1">
    <citation type="journal article" date="2021" name="PeerJ">
        <title>Extensive microbial diversity within the chicken gut microbiome revealed by metagenomics and culture.</title>
        <authorList>
            <person name="Gilroy R."/>
            <person name="Ravi A."/>
            <person name="Getino M."/>
            <person name="Pursley I."/>
            <person name="Horton D.L."/>
            <person name="Alikhan N.F."/>
            <person name="Baker D."/>
            <person name="Gharbi K."/>
            <person name="Hall N."/>
            <person name="Watson M."/>
            <person name="Adriaenssens E.M."/>
            <person name="Foster-Nyarko E."/>
            <person name="Jarju S."/>
            <person name="Secka A."/>
            <person name="Antonio M."/>
            <person name="Oren A."/>
            <person name="Chaudhuri R.R."/>
            <person name="La Ragione R."/>
            <person name="Hildebrand F."/>
            <person name="Pallen M.J."/>
        </authorList>
    </citation>
    <scope>NUCLEOTIDE SEQUENCE</scope>
    <source>
        <strain evidence="11">CHK180-15479</strain>
    </source>
</reference>
<evidence type="ECO:0000256" key="8">
    <source>
        <dbReference type="PIRSR" id="PIRSR006621-1"/>
    </source>
</evidence>
<dbReference type="PIRSF" id="PIRSF006621">
    <property type="entry name" value="Dus"/>
    <property type="match status" value="1"/>
</dbReference>
<dbReference type="PANTHER" id="PTHR45846:SF1">
    <property type="entry name" value="TRNA-DIHYDROURIDINE(47) SYNTHASE [NAD(P)(+)]-LIKE"/>
    <property type="match status" value="1"/>
</dbReference>
<evidence type="ECO:0000313" key="11">
    <source>
        <dbReference type="EMBL" id="HJC05970.1"/>
    </source>
</evidence>
<reference evidence="11" key="2">
    <citation type="submission" date="2021-04" db="EMBL/GenBank/DDBJ databases">
        <authorList>
            <person name="Gilroy R."/>
        </authorList>
    </citation>
    <scope>NUCLEOTIDE SEQUENCE</scope>
    <source>
        <strain evidence="11">CHK180-15479</strain>
    </source>
</reference>
<dbReference type="InterPro" id="IPR018517">
    <property type="entry name" value="tRNA_hU_synthase_CS"/>
</dbReference>
<sequence length="316" mass="36447">MRYYLAPMEGITGYVYRNAYHAYFYPMDKYFTPFLSPGQEGELRNRDVQEILPENNQGIRLIPQILTNRAEAFLGAAELLETYGYREVNLNLGCPSGTVTAKGKGAGFLRYPDALDRFLEEISRGMEGLGIKFSIKTRVGGRDPEEFPGLLEIYGRYPLTELIIHPRVQKDFYKNTPRMESFALGMERSRCPVCYNGDITCAADIEALRDRFPDLGRVMIGRGILADPFLLERVYGDGILENRKERLREFHQRVYEEYLRVMSGDRNVLFKMKELWSHLIKSFRDGERFMKKIGKAKSRGEYEAAVAAVFHDLDLQ</sequence>
<dbReference type="PANTHER" id="PTHR45846">
    <property type="entry name" value="TRNA-DIHYDROURIDINE(47) SYNTHASE [NAD(P)(+)]-LIKE"/>
    <property type="match status" value="1"/>
</dbReference>
<keyword evidence="3 7" id="KW-0288">FMN</keyword>
<comment type="caution">
    <text evidence="11">The sequence shown here is derived from an EMBL/GenBank/DDBJ whole genome shotgun (WGS) entry which is preliminary data.</text>
</comment>
<dbReference type="PROSITE" id="PS01136">
    <property type="entry name" value="UPF0034"/>
    <property type="match status" value="1"/>
</dbReference>
<dbReference type="EMBL" id="DWWT01000030">
    <property type="protein sequence ID" value="HJC05970.1"/>
    <property type="molecule type" value="Genomic_DNA"/>
</dbReference>
<evidence type="ECO:0000313" key="12">
    <source>
        <dbReference type="Proteomes" id="UP000823910"/>
    </source>
</evidence>
<evidence type="ECO:0000256" key="9">
    <source>
        <dbReference type="PIRSR" id="PIRSR006621-2"/>
    </source>
</evidence>